<proteinExistence type="predicted"/>
<dbReference type="InterPro" id="IPR004680">
    <property type="entry name" value="Cit_transptr-like_dom"/>
</dbReference>
<evidence type="ECO:0000313" key="10">
    <source>
        <dbReference type="EMBL" id="CAH7669983.1"/>
    </source>
</evidence>
<feature type="compositionally biased region" description="Low complexity" evidence="7">
    <location>
        <begin position="456"/>
        <end position="475"/>
    </location>
</feature>
<accession>A0AAV0ANQ0</accession>
<dbReference type="Pfam" id="PF03600">
    <property type="entry name" value="CitMHS"/>
    <property type="match status" value="1"/>
</dbReference>
<feature type="region of interest" description="Disordered" evidence="7">
    <location>
        <begin position="434"/>
        <end position="524"/>
    </location>
</feature>
<evidence type="ECO:0000256" key="7">
    <source>
        <dbReference type="SAM" id="MobiDB-lite"/>
    </source>
</evidence>
<comment type="subcellular location">
    <subcellularLocation>
        <location evidence="1">Cell membrane</location>
        <topology evidence="1">Multi-pass membrane protein</topology>
    </subcellularLocation>
</comment>
<feature type="transmembrane region" description="Helical" evidence="8">
    <location>
        <begin position="99"/>
        <end position="120"/>
    </location>
</feature>
<keyword evidence="11" id="KW-1185">Reference proteome</keyword>
<feature type="transmembrane region" description="Helical" evidence="8">
    <location>
        <begin position="140"/>
        <end position="166"/>
    </location>
</feature>
<keyword evidence="2" id="KW-0813">Transport</keyword>
<feature type="transmembrane region" description="Helical" evidence="8">
    <location>
        <begin position="593"/>
        <end position="620"/>
    </location>
</feature>
<feature type="compositionally biased region" description="Basic and acidic residues" evidence="7">
    <location>
        <begin position="68"/>
        <end position="83"/>
    </location>
</feature>
<dbReference type="PANTHER" id="PTHR43302">
    <property type="entry name" value="TRANSPORTER ARSB-RELATED"/>
    <property type="match status" value="1"/>
</dbReference>
<evidence type="ECO:0000256" key="3">
    <source>
        <dbReference type="ARBA" id="ARBA00022475"/>
    </source>
</evidence>
<evidence type="ECO:0000256" key="1">
    <source>
        <dbReference type="ARBA" id="ARBA00004651"/>
    </source>
</evidence>
<dbReference type="GO" id="GO:0005886">
    <property type="term" value="C:plasma membrane"/>
    <property type="evidence" value="ECO:0007669"/>
    <property type="project" value="UniProtKB-SubCell"/>
</dbReference>
<organism evidence="10 11">
    <name type="scientific">Phakopsora pachyrhizi</name>
    <name type="common">Asian soybean rust disease fungus</name>
    <dbReference type="NCBI Taxonomy" id="170000"/>
    <lineage>
        <taxon>Eukaryota</taxon>
        <taxon>Fungi</taxon>
        <taxon>Dikarya</taxon>
        <taxon>Basidiomycota</taxon>
        <taxon>Pucciniomycotina</taxon>
        <taxon>Pucciniomycetes</taxon>
        <taxon>Pucciniales</taxon>
        <taxon>Phakopsoraceae</taxon>
        <taxon>Phakopsora</taxon>
    </lineage>
</organism>
<gene>
    <name evidence="10" type="ORF">PPACK8108_LOCUS4653</name>
</gene>
<feature type="compositionally biased region" description="Basic and acidic residues" evidence="7">
    <location>
        <begin position="498"/>
        <end position="524"/>
    </location>
</feature>
<keyword evidence="6 8" id="KW-0472">Membrane</keyword>
<keyword evidence="3" id="KW-1003">Cell membrane</keyword>
<dbReference type="EMBL" id="CALTRL010000880">
    <property type="protein sequence ID" value="CAH7669983.1"/>
    <property type="molecule type" value="Genomic_DNA"/>
</dbReference>
<keyword evidence="5 8" id="KW-1133">Transmembrane helix</keyword>
<name>A0AAV0ANQ0_PHAPC</name>
<feature type="transmembrane region" description="Helical" evidence="8">
    <location>
        <begin position="263"/>
        <end position="284"/>
    </location>
</feature>
<evidence type="ECO:0000313" key="11">
    <source>
        <dbReference type="Proteomes" id="UP001153365"/>
    </source>
</evidence>
<keyword evidence="4 8" id="KW-0812">Transmembrane</keyword>
<feature type="region of interest" description="Disordered" evidence="7">
    <location>
        <begin position="58"/>
        <end position="85"/>
    </location>
</feature>
<feature type="transmembrane region" description="Helical" evidence="8">
    <location>
        <begin position="12"/>
        <end position="31"/>
    </location>
</feature>
<comment type="caution">
    <text evidence="10">The sequence shown here is derived from an EMBL/GenBank/DDBJ whole genome shotgun (WGS) entry which is preliminary data.</text>
</comment>
<sequence>MVDSDHRSIDGFSIFGLVVFVAVMIPVLIPFKIPLGKRLTRLLRALLVWGRVLDNPSGSNSLSSITKPKLDGEEKDENEKKLPSSESFMKNNDKDCWKIPFDLSLSPPLGVLILLMTTTIDGNVIKHGILGEGDSKPYDVLVLFICLAYIAITLDSTGALKSLAVYVSNKSQGSGPQLYLTLYIFFFIFGVIFGNDPIILSGTAFLTYFLRDCGVVDPTAWIFMEFVAANVSSAVLVSSNPTNVLIAQAFDLNFLTGFTKYTVLPSFVTGIAGYLILYAMFKFISIPDPHPEMKDQGTPQNEKALLEKDQKAETPTECARAWSISRFLKRMDPGKIWKKVPRANYIPKQLIQTKLSPMSCLVDPQGACFHGILMIVTLLLLVGTSFLKNVSVWEITLPAGVLSLLRDLIYDLSAGRKSGKGRRLDGISKAETTAEGIGSDLNKSQCVPDQELDQPSTNEQNLNSNNQNGSTSNLSPENLQNAEKAEGATLDGSKVLKNSKDDREREGVVSKEGAEGLEQPAEKQRMTMESLMRAFEERFPVTTETLKKLPIPLLPFAISMFVLVSSLKSLGWVRIFAGWFASVCVTPVRSVYFVGFLTSFVLCPLVGTNIGATILLVNIVTDEKFIRSVRVIEDPKILKAVIYSIGLGSNLGAFSLTIQSSLAGLLWFEILKNKRVLISKKRFLMFNLLPIVILSTVCYSILLIEVLYMM</sequence>
<feature type="transmembrane region" description="Helical" evidence="8">
    <location>
        <begin position="178"/>
        <end position="200"/>
    </location>
</feature>
<dbReference type="AlphaFoldDB" id="A0AAV0ANQ0"/>
<evidence type="ECO:0000256" key="5">
    <source>
        <dbReference type="ARBA" id="ARBA00022989"/>
    </source>
</evidence>
<reference evidence="10" key="1">
    <citation type="submission" date="2022-06" db="EMBL/GenBank/DDBJ databases">
        <authorList>
            <consortium name="SYNGENTA / RWTH Aachen University"/>
        </authorList>
    </citation>
    <scope>NUCLEOTIDE SEQUENCE</scope>
</reference>
<evidence type="ECO:0000256" key="4">
    <source>
        <dbReference type="ARBA" id="ARBA00022692"/>
    </source>
</evidence>
<feature type="transmembrane region" description="Helical" evidence="8">
    <location>
        <begin position="688"/>
        <end position="708"/>
    </location>
</feature>
<protein>
    <recommendedName>
        <fullName evidence="9">Citrate transporter-like domain-containing protein</fullName>
    </recommendedName>
</protein>
<evidence type="ECO:0000259" key="9">
    <source>
        <dbReference type="Pfam" id="PF03600"/>
    </source>
</evidence>
<feature type="transmembrane region" description="Helical" evidence="8">
    <location>
        <begin position="641"/>
        <end position="668"/>
    </location>
</feature>
<evidence type="ECO:0000256" key="6">
    <source>
        <dbReference type="ARBA" id="ARBA00023136"/>
    </source>
</evidence>
<dbReference type="Proteomes" id="UP001153365">
    <property type="component" value="Unassembled WGS sequence"/>
</dbReference>
<feature type="transmembrane region" description="Helical" evidence="8">
    <location>
        <begin position="367"/>
        <end position="387"/>
    </location>
</feature>
<dbReference type="PANTHER" id="PTHR43302:SF5">
    <property type="entry name" value="TRANSPORTER ARSB-RELATED"/>
    <property type="match status" value="1"/>
</dbReference>
<evidence type="ECO:0000256" key="8">
    <source>
        <dbReference type="SAM" id="Phobius"/>
    </source>
</evidence>
<feature type="domain" description="Citrate transporter-like" evidence="9">
    <location>
        <begin position="113"/>
        <end position="399"/>
    </location>
</feature>
<dbReference type="GO" id="GO:0055085">
    <property type="term" value="P:transmembrane transport"/>
    <property type="evidence" value="ECO:0007669"/>
    <property type="project" value="InterPro"/>
</dbReference>
<evidence type="ECO:0000256" key="2">
    <source>
        <dbReference type="ARBA" id="ARBA00022448"/>
    </source>
</evidence>